<evidence type="ECO:0000256" key="1">
    <source>
        <dbReference type="SAM" id="Phobius"/>
    </source>
</evidence>
<reference evidence="2 3" key="1">
    <citation type="submission" date="2023-07" db="EMBL/GenBank/DDBJ databases">
        <title>Genomic Encyclopedia of Type Strains, Phase IV (KMG-IV): sequencing the most valuable type-strain genomes for metagenomic binning, comparative biology and taxonomic classification.</title>
        <authorList>
            <person name="Goeker M."/>
        </authorList>
    </citation>
    <scope>NUCLEOTIDE SEQUENCE [LARGE SCALE GENOMIC DNA]</scope>
    <source>
        <strain evidence="2 3">DSM 16980</strain>
    </source>
</reference>
<keyword evidence="3" id="KW-1185">Reference proteome</keyword>
<organism evidence="2 3">
    <name type="scientific">Pectinatus haikarae</name>
    <dbReference type="NCBI Taxonomy" id="349096"/>
    <lineage>
        <taxon>Bacteria</taxon>
        <taxon>Bacillati</taxon>
        <taxon>Bacillota</taxon>
        <taxon>Negativicutes</taxon>
        <taxon>Selenomonadales</taxon>
        <taxon>Selenomonadaceae</taxon>
        <taxon>Pectinatus</taxon>
    </lineage>
</organism>
<dbReference type="Proteomes" id="UP001239167">
    <property type="component" value="Unassembled WGS sequence"/>
</dbReference>
<name>A0ABT9YA59_9FIRM</name>
<feature type="transmembrane region" description="Helical" evidence="1">
    <location>
        <begin position="7"/>
        <end position="27"/>
    </location>
</feature>
<accession>A0ABT9YA59</accession>
<keyword evidence="1" id="KW-1133">Transmembrane helix</keyword>
<comment type="caution">
    <text evidence="2">The sequence shown here is derived from an EMBL/GenBank/DDBJ whole genome shotgun (WGS) entry which is preliminary data.</text>
</comment>
<gene>
    <name evidence="2" type="ORF">J2S01_002149</name>
</gene>
<evidence type="ECO:0000313" key="2">
    <source>
        <dbReference type="EMBL" id="MDQ0204421.1"/>
    </source>
</evidence>
<keyword evidence="1" id="KW-0472">Membrane</keyword>
<protein>
    <submittedName>
        <fullName evidence="2">Uncharacterized protein</fullName>
    </submittedName>
</protein>
<keyword evidence="1" id="KW-0812">Transmembrane</keyword>
<evidence type="ECO:0000313" key="3">
    <source>
        <dbReference type="Proteomes" id="UP001239167"/>
    </source>
</evidence>
<sequence length="62" mass="7375">MKRLLNILIILLAGSFFCLFFYFYYAVSGDFVSEKEYARMSKDLVEQSITSDQRQCFEQKLE</sequence>
<proteinExistence type="predicted"/>
<dbReference type="EMBL" id="JAUSUE010000016">
    <property type="protein sequence ID" value="MDQ0204421.1"/>
    <property type="molecule type" value="Genomic_DNA"/>
</dbReference>